<evidence type="ECO:0000256" key="6">
    <source>
        <dbReference type="ARBA" id="ARBA00022839"/>
    </source>
</evidence>
<evidence type="ECO:0000259" key="17">
    <source>
        <dbReference type="PROSITE" id="PS51217"/>
    </source>
</evidence>
<keyword evidence="7 15" id="KW-0067">ATP-binding</keyword>
<evidence type="ECO:0000256" key="8">
    <source>
        <dbReference type="ARBA" id="ARBA00023125"/>
    </source>
</evidence>
<dbReference type="PANTHER" id="PTHR11070">
    <property type="entry name" value="UVRD / RECB / PCRA DNA HELICASE FAMILY MEMBER"/>
    <property type="match status" value="1"/>
</dbReference>
<dbReference type="PANTHER" id="PTHR11070:SF2">
    <property type="entry name" value="ATP-DEPENDENT DNA HELICASE SRS2"/>
    <property type="match status" value="1"/>
</dbReference>
<gene>
    <name evidence="18" type="primary">addA</name>
    <name evidence="18" type="ORF">ACFSM0_02935</name>
</gene>
<evidence type="ECO:0000256" key="13">
    <source>
        <dbReference type="ARBA" id="ARBA00034923"/>
    </source>
</evidence>
<evidence type="ECO:0000256" key="10">
    <source>
        <dbReference type="ARBA" id="ARBA00023235"/>
    </source>
</evidence>
<keyword evidence="9" id="KW-0234">DNA repair</keyword>
<feature type="domain" description="UvrD-like helicase C-terminal" evidence="17">
    <location>
        <begin position="491"/>
        <end position="770"/>
    </location>
</feature>
<dbReference type="Gene3D" id="3.30.160.800">
    <property type="match status" value="1"/>
</dbReference>
<dbReference type="Gene3D" id="3.90.320.10">
    <property type="match status" value="1"/>
</dbReference>
<evidence type="ECO:0000256" key="2">
    <source>
        <dbReference type="ARBA" id="ARBA00022741"/>
    </source>
</evidence>
<dbReference type="SUPFAM" id="SSF52540">
    <property type="entry name" value="P-loop containing nucleoside triphosphate hydrolases"/>
    <property type="match status" value="1"/>
</dbReference>
<evidence type="ECO:0000313" key="18">
    <source>
        <dbReference type="EMBL" id="MFD2173041.1"/>
    </source>
</evidence>
<evidence type="ECO:0000259" key="16">
    <source>
        <dbReference type="PROSITE" id="PS51198"/>
    </source>
</evidence>
<dbReference type="NCBIfam" id="TIGR02784">
    <property type="entry name" value="addA_alphas"/>
    <property type="match status" value="1"/>
</dbReference>
<dbReference type="InterPro" id="IPR014017">
    <property type="entry name" value="DNA_helicase_UvrD-like_C"/>
</dbReference>
<dbReference type="Gene3D" id="3.40.50.300">
    <property type="entry name" value="P-loop containing nucleotide triphosphate hydrolases"/>
    <property type="match status" value="3"/>
</dbReference>
<comment type="catalytic activity">
    <reaction evidence="11">
        <text>Couples ATP hydrolysis with the unwinding of duplex DNA by translocating in the 3'-5' direction.</text>
        <dbReference type="EC" id="5.6.2.4"/>
    </reaction>
</comment>
<reference evidence="19" key="1">
    <citation type="journal article" date="2019" name="Int. J. Syst. Evol. Microbiol.">
        <title>The Global Catalogue of Microorganisms (GCM) 10K type strain sequencing project: providing services to taxonomists for standard genome sequencing and annotation.</title>
        <authorList>
            <consortium name="The Broad Institute Genomics Platform"/>
            <consortium name="The Broad Institute Genome Sequencing Center for Infectious Disease"/>
            <person name="Wu L."/>
            <person name="Ma J."/>
        </authorList>
    </citation>
    <scope>NUCLEOTIDE SEQUENCE [LARGE SCALE GENOMIC DNA]</scope>
    <source>
        <strain evidence="19">CCUG 55131</strain>
    </source>
</reference>
<organism evidence="18 19">
    <name type="scientific">Rhodobacter lacus</name>
    <dbReference type="NCBI Taxonomy" id="1641972"/>
    <lineage>
        <taxon>Bacteria</taxon>
        <taxon>Pseudomonadati</taxon>
        <taxon>Pseudomonadota</taxon>
        <taxon>Alphaproteobacteria</taxon>
        <taxon>Rhodobacterales</taxon>
        <taxon>Rhodobacter group</taxon>
        <taxon>Rhodobacter</taxon>
    </lineage>
</organism>
<evidence type="ECO:0000256" key="1">
    <source>
        <dbReference type="ARBA" id="ARBA00022722"/>
    </source>
</evidence>
<comment type="catalytic activity">
    <reaction evidence="14">
        <text>ATP + H2O = ADP + phosphate + H(+)</text>
        <dbReference type="Rhea" id="RHEA:13065"/>
        <dbReference type="ChEBI" id="CHEBI:15377"/>
        <dbReference type="ChEBI" id="CHEBI:15378"/>
        <dbReference type="ChEBI" id="CHEBI:30616"/>
        <dbReference type="ChEBI" id="CHEBI:43474"/>
        <dbReference type="ChEBI" id="CHEBI:456216"/>
        <dbReference type="EC" id="5.6.2.4"/>
    </reaction>
</comment>
<keyword evidence="3" id="KW-0227">DNA damage</keyword>
<sequence length="1124" mass="120644">MTRRDDATERQVQAADPARSTWLSANAGSGKTRVLTDRVARLLFAGTEPQKVLCLTYTKAAAAEMQNRLLKRLGGWAMLEDAALTAELAALGVEGRLDAEALARARRLFAQAIETPGGLKIQTIHAFCGALLRRFPLEAGVTHGFAELDDRSAARMREELLEDLASGDARPVFDRFLRHFSGANLSDILAEISHNRDAFFAPPSEAELRGLLDLPANLHAKDLPARVIGPEIPGMIAAMIPILRQQSAKTMLALADRLSALDLETPGTADLAALAEIMLVKDGSRVTSRLLTKGASEALGEGLAGDFLAFAEAVCAARMQEQALTTLERTLALQDFAAVFLPRLAHKKAQGGWLDFDDLIERAGALLSDPATAQWVLFRLDGGIDHILVDEAQDTSPGQWRVIERLADEFTAGEGARPEARTIFVVGDRKQSIYSFQGADLAHFEAVKSRFSESFAAIQRPLQDAALLHSFRSSLAILRLVDLTFQGPAAAGLGGAPEHLAFHADLPGRVDLWPAVLPPEAPKEDDWENPVDLPGADTAPVVLARAVAAEIAAMIAAGVQIPEGSGARPVHAGDFLVLVQRRSDLFHEIIRACKARGLEVAGADRLRLGGELAVRDIVSVLAFLATPEDDLALAEALRSPLFGLSEDALFRLAHGRPGFLWQALRESAHEPVLDVLGDLRDHADFLRPHDLIERLLIRHDGRRRLVARLGAEAEDGIDALIAQALAYERSEVPSLTGFLAWLGADEIQIKRQQEGAGRALRVMTVHGSKGLEAPIVILPDTGPRAASRRGEILIAEEGVALWKAPGGLHPEALGAALSERTANEAAERLRLLYVAMTRAEKWLIVAQAGAPDKTGESWYALTEAAMSSAGTETVLALSDEVQALGPVRRFSHGVWPAAGAREQATAPAAEVILPDWVAARPAPRPEAAPALSASDLGGAKVVPGEGPPAGVEDGLRHGRQLHLLLEHLPQWPEARWEEIAAELLAFGEDQADQAETEAVLAQARSVLTAVERAGLREGLVLAEVALTADLPELEGRKLHGVIDLLQVLPDRIRVLDYKSNAVVPETAAQVPLGLVRQLAAYRGALRQIYPGRPVECLLLWTATGALMAISDAQMDAALRPATSS</sequence>
<dbReference type="Gene3D" id="1.10.486.10">
    <property type="entry name" value="PCRA, domain 4"/>
    <property type="match status" value="1"/>
</dbReference>
<proteinExistence type="predicted"/>
<dbReference type="Pfam" id="PF13361">
    <property type="entry name" value="UvrD_C"/>
    <property type="match status" value="1"/>
</dbReference>
<evidence type="ECO:0000256" key="7">
    <source>
        <dbReference type="ARBA" id="ARBA00022840"/>
    </source>
</evidence>
<accession>A0ABW5A659</accession>
<keyword evidence="10" id="KW-0413">Isomerase</keyword>
<keyword evidence="19" id="KW-1185">Reference proteome</keyword>
<feature type="domain" description="UvrD-like helicase ATP-binding" evidence="16">
    <location>
        <begin position="4"/>
        <end position="474"/>
    </location>
</feature>
<evidence type="ECO:0000256" key="4">
    <source>
        <dbReference type="ARBA" id="ARBA00022801"/>
    </source>
</evidence>
<evidence type="ECO:0000256" key="14">
    <source>
        <dbReference type="ARBA" id="ARBA00048988"/>
    </source>
</evidence>
<evidence type="ECO:0000256" key="3">
    <source>
        <dbReference type="ARBA" id="ARBA00022763"/>
    </source>
</evidence>
<dbReference type="SUPFAM" id="SSF52980">
    <property type="entry name" value="Restriction endonuclease-like"/>
    <property type="match status" value="1"/>
</dbReference>
<evidence type="ECO:0000256" key="11">
    <source>
        <dbReference type="ARBA" id="ARBA00034617"/>
    </source>
</evidence>
<evidence type="ECO:0000256" key="15">
    <source>
        <dbReference type="PROSITE-ProRule" id="PRU00560"/>
    </source>
</evidence>
<name>A0ABW5A659_9RHOB</name>
<dbReference type="RefSeq" id="WP_377386889.1">
    <property type="nucleotide sequence ID" value="NZ_JBHUIX010000003.1"/>
</dbReference>
<feature type="binding site" evidence="15">
    <location>
        <begin position="25"/>
        <end position="32"/>
    </location>
    <ligand>
        <name>ATP</name>
        <dbReference type="ChEBI" id="CHEBI:30616"/>
    </ligand>
</feature>
<protein>
    <recommendedName>
        <fullName evidence="12">DNA 3'-5' helicase</fullName>
        <ecNumber evidence="12">5.6.2.4</ecNumber>
    </recommendedName>
    <alternativeName>
        <fullName evidence="13">DNA 3'-5' helicase II</fullName>
    </alternativeName>
</protein>
<dbReference type="PROSITE" id="PS51198">
    <property type="entry name" value="UVRD_HELICASE_ATP_BIND"/>
    <property type="match status" value="1"/>
</dbReference>
<dbReference type="PROSITE" id="PS51217">
    <property type="entry name" value="UVRD_HELICASE_CTER"/>
    <property type="match status" value="1"/>
</dbReference>
<evidence type="ECO:0000256" key="5">
    <source>
        <dbReference type="ARBA" id="ARBA00022806"/>
    </source>
</evidence>
<evidence type="ECO:0000313" key="19">
    <source>
        <dbReference type="Proteomes" id="UP001597413"/>
    </source>
</evidence>
<dbReference type="EMBL" id="JBHUIX010000003">
    <property type="protein sequence ID" value="MFD2173041.1"/>
    <property type="molecule type" value="Genomic_DNA"/>
</dbReference>
<dbReference type="InterPro" id="IPR038726">
    <property type="entry name" value="PDDEXK_AddAB-type"/>
</dbReference>
<comment type="caution">
    <text evidence="18">The sequence shown here is derived from an EMBL/GenBank/DDBJ whole genome shotgun (WGS) entry which is preliminary data.</text>
</comment>
<dbReference type="EC" id="5.6.2.4" evidence="12"/>
<dbReference type="InterPro" id="IPR014151">
    <property type="entry name" value="DNA_helicase_AddA"/>
</dbReference>
<dbReference type="Pfam" id="PF12705">
    <property type="entry name" value="PDDEXK_1"/>
    <property type="match status" value="1"/>
</dbReference>
<keyword evidence="1" id="KW-0540">Nuclease</keyword>
<dbReference type="InterPro" id="IPR027417">
    <property type="entry name" value="P-loop_NTPase"/>
</dbReference>
<evidence type="ECO:0000256" key="12">
    <source>
        <dbReference type="ARBA" id="ARBA00034808"/>
    </source>
</evidence>
<keyword evidence="6" id="KW-0269">Exonuclease</keyword>
<evidence type="ECO:0000256" key="9">
    <source>
        <dbReference type="ARBA" id="ARBA00023204"/>
    </source>
</evidence>
<keyword evidence="2 15" id="KW-0547">Nucleotide-binding</keyword>
<dbReference type="Pfam" id="PF00580">
    <property type="entry name" value="UvrD-helicase"/>
    <property type="match status" value="1"/>
</dbReference>
<dbReference type="GO" id="GO:0004386">
    <property type="term" value="F:helicase activity"/>
    <property type="evidence" value="ECO:0007669"/>
    <property type="project" value="UniProtKB-KW"/>
</dbReference>
<keyword evidence="4 15" id="KW-0378">Hydrolase</keyword>
<dbReference type="InterPro" id="IPR011604">
    <property type="entry name" value="PDDEXK-like_dom_sf"/>
</dbReference>
<dbReference type="InterPro" id="IPR011335">
    <property type="entry name" value="Restrct_endonuc-II-like"/>
</dbReference>
<dbReference type="InterPro" id="IPR014016">
    <property type="entry name" value="UvrD-like_ATP-bd"/>
</dbReference>
<keyword evidence="8" id="KW-0238">DNA-binding</keyword>
<dbReference type="InterPro" id="IPR000212">
    <property type="entry name" value="DNA_helicase_UvrD/REP"/>
</dbReference>
<dbReference type="Proteomes" id="UP001597413">
    <property type="component" value="Unassembled WGS sequence"/>
</dbReference>
<keyword evidence="5 15" id="KW-0347">Helicase</keyword>